<proteinExistence type="predicted"/>
<organism evidence="2 3">
    <name type="scientific">Sinocyclocheilus anshuiensis</name>
    <dbReference type="NCBI Taxonomy" id="1608454"/>
    <lineage>
        <taxon>Eukaryota</taxon>
        <taxon>Metazoa</taxon>
        <taxon>Chordata</taxon>
        <taxon>Craniata</taxon>
        <taxon>Vertebrata</taxon>
        <taxon>Euteleostomi</taxon>
        <taxon>Actinopterygii</taxon>
        <taxon>Neopterygii</taxon>
        <taxon>Teleostei</taxon>
        <taxon>Ostariophysi</taxon>
        <taxon>Cypriniformes</taxon>
        <taxon>Cyprinidae</taxon>
        <taxon>Cyprininae</taxon>
        <taxon>Sinocyclocheilus</taxon>
    </lineage>
</organism>
<keyword evidence="3" id="KW-1185">Reference proteome</keyword>
<dbReference type="InterPro" id="IPR011990">
    <property type="entry name" value="TPR-like_helical_dom_sf"/>
</dbReference>
<accession>A0A671KNZ8</accession>
<dbReference type="AlphaFoldDB" id="A0A671KNZ8"/>
<evidence type="ECO:0000313" key="3">
    <source>
        <dbReference type="Proteomes" id="UP000472260"/>
    </source>
</evidence>
<reference evidence="2" key="2">
    <citation type="submission" date="2025-09" db="UniProtKB">
        <authorList>
            <consortium name="Ensembl"/>
        </authorList>
    </citation>
    <scope>IDENTIFICATION</scope>
</reference>
<reference evidence="2" key="1">
    <citation type="submission" date="2025-08" db="UniProtKB">
        <authorList>
            <consortium name="Ensembl"/>
        </authorList>
    </citation>
    <scope>IDENTIFICATION</scope>
</reference>
<dbReference type="Proteomes" id="UP000472260">
    <property type="component" value="Unassembled WGS sequence"/>
</dbReference>
<name>A0A671KNZ8_9TELE</name>
<sequence length="235" mass="25439">MIDLWVLNKQKSQDDIITEFGDSACFTLALLGQIYCKTDRIAKGAECYQKSMSENPFLWSPFESLCQIGERPDPEQIFRLTSLQNFSGGVVPPPPISPAHTPSNNMGHRQVDTVLMETPQDTLVCLSCESSNSKYSLNTDSSVSYIDSSVISPDSVPLGTGGSLLSKQVQNKPKSGRCLLGGTATLSPLTPSFGILPLEPSPGDPTYLQNYSHNGSGMEPPPPPGPPKKVSRLYF</sequence>
<evidence type="ECO:0000313" key="2">
    <source>
        <dbReference type="Ensembl" id="ENSSANP00000007932.1"/>
    </source>
</evidence>
<dbReference type="Ensembl" id="ENSSANT00000008517.1">
    <property type="protein sequence ID" value="ENSSANP00000007932.1"/>
    <property type="gene ID" value="ENSSANG00000004523.1"/>
</dbReference>
<protein>
    <submittedName>
        <fullName evidence="2">Uncharacterized protein</fullName>
    </submittedName>
</protein>
<evidence type="ECO:0000256" key="1">
    <source>
        <dbReference type="SAM" id="MobiDB-lite"/>
    </source>
</evidence>
<feature type="region of interest" description="Disordered" evidence="1">
    <location>
        <begin position="195"/>
        <end position="235"/>
    </location>
</feature>
<dbReference type="Gene3D" id="1.25.40.10">
    <property type="entry name" value="Tetratricopeptide repeat domain"/>
    <property type="match status" value="1"/>
</dbReference>